<accession>A0A4C1SFA6</accession>
<proteinExistence type="predicted"/>
<gene>
    <name evidence="1" type="ORF">EVAR_68265_1</name>
</gene>
<reference evidence="1 2" key="1">
    <citation type="journal article" date="2019" name="Commun. Biol.">
        <title>The bagworm genome reveals a unique fibroin gene that provides high tensile strength.</title>
        <authorList>
            <person name="Kono N."/>
            <person name="Nakamura H."/>
            <person name="Ohtoshi R."/>
            <person name="Tomita M."/>
            <person name="Numata K."/>
            <person name="Arakawa K."/>
        </authorList>
    </citation>
    <scope>NUCLEOTIDE SEQUENCE [LARGE SCALE GENOMIC DNA]</scope>
</reference>
<organism evidence="1 2">
    <name type="scientific">Eumeta variegata</name>
    <name type="common">Bagworm moth</name>
    <name type="synonym">Eumeta japonica</name>
    <dbReference type="NCBI Taxonomy" id="151549"/>
    <lineage>
        <taxon>Eukaryota</taxon>
        <taxon>Metazoa</taxon>
        <taxon>Ecdysozoa</taxon>
        <taxon>Arthropoda</taxon>
        <taxon>Hexapoda</taxon>
        <taxon>Insecta</taxon>
        <taxon>Pterygota</taxon>
        <taxon>Neoptera</taxon>
        <taxon>Endopterygota</taxon>
        <taxon>Lepidoptera</taxon>
        <taxon>Glossata</taxon>
        <taxon>Ditrysia</taxon>
        <taxon>Tineoidea</taxon>
        <taxon>Psychidae</taxon>
        <taxon>Oiketicinae</taxon>
        <taxon>Eumeta</taxon>
    </lineage>
</organism>
<protein>
    <submittedName>
        <fullName evidence="1">Uncharacterized protein</fullName>
    </submittedName>
</protein>
<name>A0A4C1SFA6_EUMVA</name>
<dbReference type="EMBL" id="BGZK01003387">
    <property type="protein sequence ID" value="GBP00714.1"/>
    <property type="molecule type" value="Genomic_DNA"/>
</dbReference>
<evidence type="ECO:0000313" key="1">
    <source>
        <dbReference type="EMBL" id="GBP00714.1"/>
    </source>
</evidence>
<sequence length="106" mass="11676">MVMGGLDRGFPGCGIPMTSASISRSRKMAQLIQVLKIATSSKIRFGGNSLRSRLLTQSGPGAFFDRRTDDLLSAFLISFGRTRSSWLTHLRIPAHRQGALRGVLWK</sequence>
<evidence type="ECO:0000313" key="2">
    <source>
        <dbReference type="Proteomes" id="UP000299102"/>
    </source>
</evidence>
<comment type="caution">
    <text evidence="1">The sequence shown here is derived from an EMBL/GenBank/DDBJ whole genome shotgun (WGS) entry which is preliminary data.</text>
</comment>
<dbReference type="AlphaFoldDB" id="A0A4C1SFA6"/>
<dbReference type="Proteomes" id="UP000299102">
    <property type="component" value="Unassembled WGS sequence"/>
</dbReference>
<keyword evidence="2" id="KW-1185">Reference proteome</keyword>